<dbReference type="EnsemblBacteria" id="BAC53352">
    <property type="protein sequence ID" value="BAC53352"/>
    <property type="gene ID" value="BAC53352"/>
</dbReference>
<dbReference type="PATRIC" id="fig|224911.44.peg.8253"/>
<dbReference type="Proteomes" id="UP000002526">
    <property type="component" value="Chromosome"/>
</dbReference>
<name>Q89BR1_BRADU</name>
<evidence type="ECO:0000313" key="4">
    <source>
        <dbReference type="Proteomes" id="UP000002526"/>
    </source>
</evidence>
<dbReference type="HOGENOM" id="CLU_325366_0_0_5"/>
<feature type="region of interest" description="Disordered" evidence="1">
    <location>
        <begin position="470"/>
        <end position="492"/>
    </location>
</feature>
<dbReference type="InterPro" id="IPR038726">
    <property type="entry name" value="PDDEXK_AddAB-type"/>
</dbReference>
<protein>
    <submittedName>
        <fullName evidence="3">Blr8087 protein</fullName>
    </submittedName>
</protein>
<feature type="domain" description="PD-(D/E)XK endonuclease-like" evidence="2">
    <location>
        <begin position="561"/>
        <end position="787"/>
    </location>
</feature>
<dbReference type="SUPFAM" id="SSF52540">
    <property type="entry name" value="P-loop containing nucleoside triphosphate hydrolases"/>
    <property type="match status" value="1"/>
</dbReference>
<dbReference type="PhylomeDB" id="Q89BR1"/>
<dbReference type="InParanoid" id="Q89BR1"/>
<evidence type="ECO:0000259" key="2">
    <source>
        <dbReference type="Pfam" id="PF12705"/>
    </source>
</evidence>
<organism evidence="3 4">
    <name type="scientific">Bradyrhizobium diazoefficiens (strain JCM 10833 / BCRC 13528 / IAM 13628 / NBRC 14792 / USDA 110)</name>
    <dbReference type="NCBI Taxonomy" id="224911"/>
    <lineage>
        <taxon>Bacteria</taxon>
        <taxon>Pseudomonadati</taxon>
        <taxon>Pseudomonadota</taxon>
        <taxon>Alphaproteobacteria</taxon>
        <taxon>Hyphomicrobiales</taxon>
        <taxon>Nitrobacteraceae</taxon>
        <taxon>Bradyrhizobium</taxon>
    </lineage>
</organism>
<keyword evidence="4" id="KW-1185">Reference proteome</keyword>
<dbReference type="EMBL" id="BA000040">
    <property type="protein sequence ID" value="BAC53352.1"/>
    <property type="molecule type" value="Genomic_DNA"/>
</dbReference>
<evidence type="ECO:0000256" key="1">
    <source>
        <dbReference type="SAM" id="MobiDB-lite"/>
    </source>
</evidence>
<dbReference type="Pfam" id="PF12705">
    <property type="entry name" value="PDDEXK_1"/>
    <property type="match status" value="1"/>
</dbReference>
<dbReference type="STRING" id="224911.AAV28_38125"/>
<dbReference type="AlphaFoldDB" id="Q89BR1"/>
<dbReference type="InterPro" id="IPR027417">
    <property type="entry name" value="P-loop_NTPase"/>
</dbReference>
<dbReference type="KEGG" id="bja:blr8087"/>
<evidence type="ECO:0000313" key="3">
    <source>
        <dbReference type="EMBL" id="BAC53352.1"/>
    </source>
</evidence>
<proteinExistence type="predicted"/>
<sequence length="865" mass="95959">MRRAEAARANECGRQIVNLPQLAARLAGGFSAPVTLEQLEHAIQRALDEGNFAELESVRHLPGMTRAVSRSLRMVWDAGIRLDGKQTAARLDDLALIEQRVRHHLPGTAMLPHDLRIAAIARIRFAPRLVGSVTIERLSFIAPNWRPLILALAEHVPVEWRAPDCAETHWFSGPIVRHEADHCEPSTTAVSCADPRHEVVESLRWARQLITSGKARPHEIAIASANTTAWDDHFYAAVTDSGLRLHFVHGIPALATRDGQRAAALADVLLHGLSQSRVRRLASLCRGEGDALDQLPRGWLSSIPRGAALVRIEDWCRAISTAVLDDESSIGLRAAIPILEVLGKGIAAAREAAELVLRGRSAQLWQTALRTGPPEAIEFALQSARFPSEFDAADSIAWTTARILANAPRPYARLLGLTNRAWPRRSGEDSILPNHVLSSSEFDVDPTARADRRHFDAIVTGAAREVVLSRSRRSAQGSRVGRSPLLRDRPETPLSRARIPEHAWNEADRLMARPADAVKIARIGSANACWTSWHEERLTPYDAQFSAEHPAMRQAIERVQSATSLRLMLRDPMAFVWRYALGWRTPQDREQPLSIAPDAFGRLVHELLRRAVDLLEPRPGYARASDQEIETALEQAARVVREAWPLEGPVPPSLLWRNTVDYAVSLAMIGLLRKEIAEATTRSWTEVEFGQRDDFFAGRELPWDATLPVCMPNTPIRLRGTIDRLDLRTEPTAARVTDYKTSEPPRNVQRMSIGGGSELQRALYGLVCRQLLPGEPQIVARLLYLRGGQPAYKLRDLDGAIEQIATFVNVVVSMLMRGTAVPGPDSFERTNDLRLALPASPGYQRRKRPAFGKASVGIARLWSSE</sequence>
<reference evidence="4" key="1">
    <citation type="journal article" date="2002" name="DNA Res.">
        <title>Complete genomic sequence of nitrogen-fixing symbiotic bacterium Bradyrhizobium japonicum USDA110.</title>
        <authorList>
            <person name="Kaneko T."/>
            <person name="Nakamura Y."/>
            <person name="Sato S."/>
            <person name="Minamisawa K."/>
            <person name="Uchiumi T."/>
            <person name="Sasamoto S."/>
            <person name="Watanabe A."/>
            <person name="Idesawa K."/>
            <person name="Iriguchi M."/>
            <person name="Kawashima K."/>
            <person name="Kohara M."/>
            <person name="Matsumoto M."/>
            <person name="Shimpo S."/>
            <person name="Tsuruoka H."/>
            <person name="Wada T."/>
            <person name="Yamada M."/>
            <person name="Tabata S."/>
        </authorList>
    </citation>
    <scope>NUCLEOTIDE SEQUENCE [LARGE SCALE GENOMIC DNA]</scope>
    <source>
        <strain evidence="4">JCM 10833 / BCRC 13528 / IAM 13628 / NBRC 14792 / USDA 110</strain>
    </source>
</reference>
<dbReference type="OrthoDB" id="7282479at2"/>
<accession>Q89BR1</accession>
<dbReference type="eggNOG" id="COG2887">
    <property type="taxonomic scope" value="Bacteria"/>
</dbReference>
<gene>
    <name evidence="3" type="ordered locus">blr8087</name>
</gene>